<keyword evidence="9" id="KW-1185">Reference proteome</keyword>
<evidence type="ECO:0000256" key="2">
    <source>
        <dbReference type="ARBA" id="ARBA00023015"/>
    </source>
</evidence>
<dbReference type="PRINTS" id="PR00404">
    <property type="entry name" value="MADSDOMAIN"/>
</dbReference>
<evidence type="ECO:0000256" key="4">
    <source>
        <dbReference type="ARBA" id="ARBA00023163"/>
    </source>
</evidence>
<feature type="domain" description="MADS-box" evidence="7">
    <location>
        <begin position="29"/>
        <end position="89"/>
    </location>
</feature>
<dbReference type="Proteomes" id="UP001497516">
    <property type="component" value="Chromosome 8"/>
</dbReference>
<feature type="compositionally biased region" description="Basic residues" evidence="6">
    <location>
        <begin position="20"/>
        <end position="33"/>
    </location>
</feature>
<dbReference type="Pfam" id="PF00319">
    <property type="entry name" value="SRF-TF"/>
    <property type="match status" value="1"/>
</dbReference>
<protein>
    <recommendedName>
        <fullName evidence="7">MADS-box domain-containing protein</fullName>
    </recommendedName>
</protein>
<dbReference type="EMBL" id="OZ034821">
    <property type="protein sequence ID" value="CAL1409628.1"/>
    <property type="molecule type" value="Genomic_DNA"/>
</dbReference>
<evidence type="ECO:0000256" key="6">
    <source>
        <dbReference type="SAM" id="MobiDB-lite"/>
    </source>
</evidence>
<evidence type="ECO:0000256" key="5">
    <source>
        <dbReference type="ARBA" id="ARBA00023242"/>
    </source>
</evidence>
<dbReference type="GO" id="GO:0000978">
    <property type="term" value="F:RNA polymerase II cis-regulatory region sequence-specific DNA binding"/>
    <property type="evidence" value="ECO:0007669"/>
    <property type="project" value="TreeGrafter"/>
</dbReference>
<keyword evidence="3" id="KW-0238">DNA-binding</keyword>
<feature type="region of interest" description="Disordered" evidence="6">
    <location>
        <begin position="1"/>
        <end position="33"/>
    </location>
</feature>
<evidence type="ECO:0000259" key="7">
    <source>
        <dbReference type="PROSITE" id="PS50066"/>
    </source>
</evidence>
<evidence type="ECO:0000313" key="8">
    <source>
        <dbReference type="EMBL" id="CAL1409628.1"/>
    </source>
</evidence>
<dbReference type="GO" id="GO:0000981">
    <property type="term" value="F:DNA-binding transcription factor activity, RNA polymerase II-specific"/>
    <property type="evidence" value="ECO:0007669"/>
    <property type="project" value="TreeGrafter"/>
</dbReference>
<dbReference type="InterPro" id="IPR036879">
    <property type="entry name" value="TF_MADSbox_sf"/>
</dbReference>
<dbReference type="PANTHER" id="PTHR11945">
    <property type="entry name" value="MADS BOX PROTEIN"/>
    <property type="match status" value="1"/>
</dbReference>
<dbReference type="GO" id="GO:0005634">
    <property type="term" value="C:nucleus"/>
    <property type="evidence" value="ECO:0007669"/>
    <property type="project" value="UniProtKB-SubCell"/>
</dbReference>
<dbReference type="InterPro" id="IPR002100">
    <property type="entry name" value="TF_MADSbox"/>
</dbReference>
<keyword evidence="4" id="KW-0804">Transcription</keyword>
<dbReference type="SUPFAM" id="SSF55455">
    <property type="entry name" value="SRF-like"/>
    <property type="match status" value="1"/>
</dbReference>
<proteinExistence type="predicted"/>
<dbReference type="AlphaFoldDB" id="A0AAV2GIV6"/>
<evidence type="ECO:0000313" key="9">
    <source>
        <dbReference type="Proteomes" id="UP001497516"/>
    </source>
</evidence>
<sequence length="144" mass="16122">MAEEENAMTIPAAADDRSPVKKKLQKATKGRQKIPIRKIEDKSQLQVTFSKRRKGLFKKASELGLLYGAHVAVIAFSPGGKVFPCGYPDADSVLRRYGGGGGRGTFWWEEEKVEEMGLEELEEFVGAVEKVRENVMNRITRLHV</sequence>
<evidence type="ECO:0000256" key="1">
    <source>
        <dbReference type="ARBA" id="ARBA00004123"/>
    </source>
</evidence>
<dbReference type="PROSITE" id="PS50066">
    <property type="entry name" value="MADS_BOX_2"/>
    <property type="match status" value="1"/>
</dbReference>
<gene>
    <name evidence="8" type="ORF">LTRI10_LOCUS49111</name>
</gene>
<reference evidence="8 9" key="1">
    <citation type="submission" date="2024-04" db="EMBL/GenBank/DDBJ databases">
        <authorList>
            <person name="Fracassetti M."/>
        </authorList>
    </citation>
    <scope>NUCLEOTIDE SEQUENCE [LARGE SCALE GENOMIC DNA]</scope>
</reference>
<keyword evidence="2" id="KW-0805">Transcription regulation</keyword>
<keyword evidence="5" id="KW-0539">Nucleus</keyword>
<organism evidence="8 9">
    <name type="scientific">Linum trigynum</name>
    <dbReference type="NCBI Taxonomy" id="586398"/>
    <lineage>
        <taxon>Eukaryota</taxon>
        <taxon>Viridiplantae</taxon>
        <taxon>Streptophyta</taxon>
        <taxon>Embryophyta</taxon>
        <taxon>Tracheophyta</taxon>
        <taxon>Spermatophyta</taxon>
        <taxon>Magnoliopsida</taxon>
        <taxon>eudicotyledons</taxon>
        <taxon>Gunneridae</taxon>
        <taxon>Pentapetalae</taxon>
        <taxon>rosids</taxon>
        <taxon>fabids</taxon>
        <taxon>Malpighiales</taxon>
        <taxon>Linaceae</taxon>
        <taxon>Linum</taxon>
    </lineage>
</organism>
<evidence type="ECO:0000256" key="3">
    <source>
        <dbReference type="ARBA" id="ARBA00023125"/>
    </source>
</evidence>
<dbReference type="PANTHER" id="PTHR11945:SF805">
    <property type="entry name" value="BOX PROTEIN, PUTATIVE-RELATED"/>
    <property type="match status" value="1"/>
</dbReference>
<name>A0AAV2GIV6_9ROSI</name>
<dbReference type="Gene3D" id="3.40.1810.10">
    <property type="entry name" value="Transcription factor, MADS-box"/>
    <property type="match status" value="1"/>
</dbReference>
<dbReference type="SMART" id="SM00432">
    <property type="entry name" value="MADS"/>
    <property type="match status" value="1"/>
</dbReference>
<dbReference type="GO" id="GO:0046983">
    <property type="term" value="F:protein dimerization activity"/>
    <property type="evidence" value="ECO:0007669"/>
    <property type="project" value="InterPro"/>
</dbReference>
<accession>A0AAV2GIV6</accession>
<comment type="subcellular location">
    <subcellularLocation>
        <location evidence="1">Nucleus</location>
    </subcellularLocation>
</comment>